<accession>A0A8X6MFV3</accession>
<dbReference type="AlphaFoldDB" id="A0A8X6MFV3"/>
<organism evidence="2 3">
    <name type="scientific">Nephila pilipes</name>
    <name type="common">Giant wood spider</name>
    <name type="synonym">Nephila maculata</name>
    <dbReference type="NCBI Taxonomy" id="299642"/>
    <lineage>
        <taxon>Eukaryota</taxon>
        <taxon>Metazoa</taxon>
        <taxon>Ecdysozoa</taxon>
        <taxon>Arthropoda</taxon>
        <taxon>Chelicerata</taxon>
        <taxon>Arachnida</taxon>
        <taxon>Araneae</taxon>
        <taxon>Araneomorphae</taxon>
        <taxon>Entelegynae</taxon>
        <taxon>Araneoidea</taxon>
        <taxon>Nephilidae</taxon>
        <taxon>Nephila</taxon>
    </lineage>
</organism>
<gene>
    <name evidence="2" type="ORF">NPIL_202121</name>
</gene>
<evidence type="ECO:0000313" key="2">
    <source>
        <dbReference type="EMBL" id="GFS48079.1"/>
    </source>
</evidence>
<name>A0A8X6MFV3_NEPPI</name>
<dbReference type="Proteomes" id="UP000887013">
    <property type="component" value="Unassembled WGS sequence"/>
</dbReference>
<reference evidence="2" key="1">
    <citation type="submission" date="2020-08" db="EMBL/GenBank/DDBJ databases">
        <title>Multicomponent nature underlies the extraordinary mechanical properties of spider dragline silk.</title>
        <authorList>
            <person name="Kono N."/>
            <person name="Nakamura H."/>
            <person name="Mori M."/>
            <person name="Yoshida Y."/>
            <person name="Ohtoshi R."/>
            <person name="Malay A.D."/>
            <person name="Moran D.A.P."/>
            <person name="Tomita M."/>
            <person name="Numata K."/>
            <person name="Arakawa K."/>
        </authorList>
    </citation>
    <scope>NUCLEOTIDE SEQUENCE</scope>
</reference>
<comment type="caution">
    <text evidence="2">The sequence shown here is derived from an EMBL/GenBank/DDBJ whole genome shotgun (WGS) entry which is preliminary data.</text>
</comment>
<feature type="region of interest" description="Disordered" evidence="1">
    <location>
        <begin position="1"/>
        <end position="27"/>
    </location>
</feature>
<dbReference type="EMBL" id="BMAW01045097">
    <property type="protein sequence ID" value="GFS48079.1"/>
    <property type="molecule type" value="Genomic_DNA"/>
</dbReference>
<proteinExistence type="predicted"/>
<keyword evidence="3" id="KW-1185">Reference proteome</keyword>
<evidence type="ECO:0000256" key="1">
    <source>
        <dbReference type="SAM" id="MobiDB-lite"/>
    </source>
</evidence>
<sequence length="78" mass="8862">MTKPEISQDNAHQYAFGKQSTCGDPDDRQKSWAGLDYFPFSSGRDVFHAESLAQSEIAVFEQILSFFYHDGRHALDMS</sequence>
<evidence type="ECO:0000313" key="3">
    <source>
        <dbReference type="Proteomes" id="UP000887013"/>
    </source>
</evidence>
<feature type="compositionally biased region" description="Polar residues" evidence="1">
    <location>
        <begin position="1"/>
        <end position="11"/>
    </location>
</feature>
<protein>
    <submittedName>
        <fullName evidence="2">Uncharacterized protein</fullName>
    </submittedName>
</protein>